<reference evidence="2 3" key="2">
    <citation type="journal article" date="2011" name="PLoS Genet.">
        <title>Caenorhabditis briggsae recombinant inbred line genotypes reveal inter-strain incompatibility and the evolution of recombination.</title>
        <authorList>
            <person name="Ross J.A."/>
            <person name="Koboldt D.C."/>
            <person name="Staisch J.E."/>
            <person name="Chamberlin H.M."/>
            <person name="Gupta B.P."/>
            <person name="Miller R.D."/>
            <person name="Baird S.E."/>
            <person name="Haag E.S."/>
        </authorList>
    </citation>
    <scope>NUCLEOTIDE SEQUENCE [LARGE SCALE GENOMIC DNA]</scope>
    <source>
        <strain evidence="2 3">AF16</strain>
    </source>
</reference>
<name>A8XEK8_CAEBR</name>
<keyword evidence="1" id="KW-1133">Transmembrane helix</keyword>
<dbReference type="AlphaFoldDB" id="A8XEK8"/>
<dbReference type="RefSeq" id="XP_002646222.1">
    <property type="nucleotide sequence ID" value="XM_002646176.1"/>
</dbReference>
<sequence length="174" mass="19971">MKYISGKPFVQTIASDDKWVMCDYNKRQAKWVDKGAQPPDVSKREIRVKNGMLSVWWSTKEWSDITQTLCGSPLERNAKVYFEFLIKIRNLMREGRPRPISVDMSRRFCLIHCIALTFYFLIITHPATSNVILIDENLLQNNVSKIGCFDFELAVTGVLEGRHPQFSGASADSH</sequence>
<dbReference type="GeneID" id="8588219"/>
<dbReference type="EMBL" id="HE601540">
    <property type="protein sequence ID" value="CAP30976.1"/>
    <property type="molecule type" value="Genomic_DNA"/>
</dbReference>
<dbReference type="InParanoid" id="A8XEK8"/>
<evidence type="ECO:0000256" key="1">
    <source>
        <dbReference type="SAM" id="Phobius"/>
    </source>
</evidence>
<dbReference type="HOGENOM" id="CLU_1541481_0_0_1"/>
<reference evidence="2 3" key="1">
    <citation type="journal article" date="2003" name="PLoS Biol.">
        <title>The genome sequence of Caenorhabditis briggsae: a platform for comparative genomics.</title>
        <authorList>
            <person name="Stein L.D."/>
            <person name="Bao Z."/>
            <person name="Blasiar D."/>
            <person name="Blumenthal T."/>
            <person name="Brent M.R."/>
            <person name="Chen N."/>
            <person name="Chinwalla A."/>
            <person name="Clarke L."/>
            <person name="Clee C."/>
            <person name="Coghlan A."/>
            <person name="Coulson A."/>
            <person name="D'Eustachio P."/>
            <person name="Fitch D.H."/>
            <person name="Fulton L.A."/>
            <person name="Fulton R.E."/>
            <person name="Griffiths-Jones S."/>
            <person name="Harris T.W."/>
            <person name="Hillier L.W."/>
            <person name="Kamath R."/>
            <person name="Kuwabara P.E."/>
            <person name="Mardis E.R."/>
            <person name="Marra M.A."/>
            <person name="Miner T.L."/>
            <person name="Minx P."/>
            <person name="Mullikin J.C."/>
            <person name="Plumb R.W."/>
            <person name="Rogers J."/>
            <person name="Schein J.E."/>
            <person name="Sohrmann M."/>
            <person name="Spieth J."/>
            <person name="Stajich J.E."/>
            <person name="Wei C."/>
            <person name="Willey D."/>
            <person name="Wilson R.K."/>
            <person name="Durbin R."/>
            <person name="Waterston R.H."/>
        </authorList>
    </citation>
    <scope>NUCLEOTIDE SEQUENCE [LARGE SCALE GENOMIC DNA]</scope>
    <source>
        <strain evidence="2 3">AF16</strain>
    </source>
</reference>
<keyword evidence="3" id="KW-1185">Reference proteome</keyword>
<evidence type="ECO:0000313" key="3">
    <source>
        <dbReference type="Proteomes" id="UP000008549"/>
    </source>
</evidence>
<dbReference type="InterPro" id="IPR001888">
    <property type="entry name" value="Transposase_1"/>
</dbReference>
<protein>
    <submittedName>
        <fullName evidence="2">Protein CBG11911</fullName>
    </submittedName>
</protein>
<dbReference type="WormBase" id="CBG11911">
    <property type="protein sequence ID" value="CBP09019"/>
    <property type="gene ID" value="WBGene00032944"/>
</dbReference>
<feature type="transmembrane region" description="Helical" evidence="1">
    <location>
        <begin position="108"/>
        <end position="127"/>
    </location>
</feature>
<dbReference type="STRING" id="6238.A8XEK8"/>
<evidence type="ECO:0000313" key="4">
    <source>
        <dbReference type="WormBase" id="CBG11911"/>
    </source>
</evidence>
<organism evidence="2 3">
    <name type="scientific">Caenorhabditis briggsae</name>
    <dbReference type="NCBI Taxonomy" id="6238"/>
    <lineage>
        <taxon>Eukaryota</taxon>
        <taxon>Metazoa</taxon>
        <taxon>Ecdysozoa</taxon>
        <taxon>Nematoda</taxon>
        <taxon>Chromadorea</taxon>
        <taxon>Rhabditida</taxon>
        <taxon>Rhabditina</taxon>
        <taxon>Rhabditomorpha</taxon>
        <taxon>Rhabditoidea</taxon>
        <taxon>Rhabditidae</taxon>
        <taxon>Peloderinae</taxon>
        <taxon>Caenorhabditis</taxon>
    </lineage>
</organism>
<dbReference type="InterPro" id="IPR036397">
    <property type="entry name" value="RNaseH_sf"/>
</dbReference>
<proteinExistence type="predicted"/>
<evidence type="ECO:0000313" key="2">
    <source>
        <dbReference type="EMBL" id="CAP30976.1"/>
    </source>
</evidence>
<dbReference type="Pfam" id="PF01359">
    <property type="entry name" value="Transposase_1"/>
    <property type="match status" value="1"/>
</dbReference>
<dbReference type="GO" id="GO:0003676">
    <property type="term" value="F:nucleic acid binding"/>
    <property type="evidence" value="ECO:0007669"/>
    <property type="project" value="InterPro"/>
</dbReference>
<dbReference type="KEGG" id="cbr:CBG_11911"/>
<accession>A8XEK8</accession>
<keyword evidence="1" id="KW-0472">Membrane</keyword>
<gene>
    <name evidence="2 4" type="ORF">CBG11911</name>
    <name evidence="2" type="ORF">CBG_11911</name>
</gene>
<keyword evidence="1" id="KW-0812">Transmembrane</keyword>
<dbReference type="CTD" id="8588219"/>
<dbReference type="Gene3D" id="3.30.420.10">
    <property type="entry name" value="Ribonuclease H-like superfamily/Ribonuclease H"/>
    <property type="match status" value="1"/>
</dbReference>
<dbReference type="Proteomes" id="UP000008549">
    <property type="component" value="Unassembled WGS sequence"/>
</dbReference>